<feature type="domain" description="M23ase beta-sheet core" evidence="3">
    <location>
        <begin position="60"/>
        <end position="152"/>
    </location>
</feature>
<dbReference type="SUPFAM" id="SSF51261">
    <property type="entry name" value="Duplicated hybrid motif"/>
    <property type="match status" value="1"/>
</dbReference>
<reference evidence="5" key="1">
    <citation type="submission" date="2019-09" db="EMBL/GenBank/DDBJ databases">
        <title>Mumia zhuanghuii sp. nov. isolated from the intestinal contents of plateau pika (Ochotona curzoniae) in the Qinghai-Tibet plateau of China.</title>
        <authorList>
            <person name="Tian Z."/>
        </authorList>
    </citation>
    <scope>NUCLEOTIDE SEQUENCE [LARGE SCALE GENOMIC DNA]</scope>
    <source>
        <strain evidence="5">DSM 25564</strain>
    </source>
</reference>
<evidence type="ECO:0000256" key="1">
    <source>
        <dbReference type="ARBA" id="ARBA00022729"/>
    </source>
</evidence>
<feature type="chain" id="PRO_5023905210" evidence="2">
    <location>
        <begin position="20"/>
        <end position="168"/>
    </location>
</feature>
<dbReference type="PANTHER" id="PTHR21666:SF289">
    <property type="entry name" value="L-ALA--D-GLU ENDOPEPTIDASE"/>
    <property type="match status" value="1"/>
</dbReference>
<keyword evidence="1 2" id="KW-0732">Signal</keyword>
<proteinExistence type="predicted"/>
<gene>
    <name evidence="4" type="ORF">F6B42_07830</name>
</gene>
<dbReference type="Gene3D" id="2.70.70.10">
    <property type="entry name" value="Glucose Permease (Domain IIA)"/>
    <property type="match status" value="1"/>
</dbReference>
<sequence length="168" mass="16439">MGLLSLLGLAGGSAPAAVASPASLAAVSPAESGRPGWRLPIPDAAIQRGFEAPAHEYAPGHRGVDLEAGDSVLVSAPAAGTVVFAGPVAGRGVVTIDHGDGAVSTLEPVTATVVAGDRIAGGAVIGRVSVGGHTPPGGLHWGVRQDGDYVNPLVLLGAIPRAVLLPCC</sequence>
<dbReference type="GO" id="GO:0004222">
    <property type="term" value="F:metalloendopeptidase activity"/>
    <property type="evidence" value="ECO:0007669"/>
    <property type="project" value="TreeGrafter"/>
</dbReference>
<dbReference type="AlphaFoldDB" id="A0A5J5IWD8"/>
<dbReference type="InterPro" id="IPR011055">
    <property type="entry name" value="Dup_hybrid_motif"/>
</dbReference>
<evidence type="ECO:0000313" key="5">
    <source>
        <dbReference type="Proteomes" id="UP000327039"/>
    </source>
</evidence>
<accession>A0A5J5IWD8</accession>
<organism evidence="4 5">
    <name type="scientific">Microbacterium radiodurans</name>
    <dbReference type="NCBI Taxonomy" id="661398"/>
    <lineage>
        <taxon>Bacteria</taxon>
        <taxon>Bacillati</taxon>
        <taxon>Actinomycetota</taxon>
        <taxon>Actinomycetes</taxon>
        <taxon>Micrococcales</taxon>
        <taxon>Microbacteriaceae</taxon>
        <taxon>Microbacterium</taxon>
    </lineage>
</organism>
<keyword evidence="5" id="KW-1185">Reference proteome</keyword>
<dbReference type="OrthoDB" id="5245088at2"/>
<dbReference type="InterPro" id="IPR050570">
    <property type="entry name" value="Cell_wall_metabolism_enzyme"/>
</dbReference>
<evidence type="ECO:0000259" key="3">
    <source>
        <dbReference type="Pfam" id="PF01551"/>
    </source>
</evidence>
<dbReference type="Proteomes" id="UP000327039">
    <property type="component" value="Unassembled WGS sequence"/>
</dbReference>
<protein>
    <submittedName>
        <fullName evidence="4">M23 family metallopeptidase</fullName>
    </submittedName>
</protein>
<dbReference type="CDD" id="cd12797">
    <property type="entry name" value="M23_peptidase"/>
    <property type="match status" value="1"/>
</dbReference>
<name>A0A5J5IWD8_9MICO</name>
<dbReference type="PANTHER" id="PTHR21666">
    <property type="entry name" value="PEPTIDASE-RELATED"/>
    <property type="match status" value="1"/>
</dbReference>
<evidence type="ECO:0000313" key="4">
    <source>
        <dbReference type="EMBL" id="KAA9087372.1"/>
    </source>
</evidence>
<dbReference type="InterPro" id="IPR016047">
    <property type="entry name" value="M23ase_b-sheet_dom"/>
</dbReference>
<evidence type="ECO:0000256" key="2">
    <source>
        <dbReference type="SAM" id="SignalP"/>
    </source>
</evidence>
<dbReference type="Pfam" id="PF01551">
    <property type="entry name" value="Peptidase_M23"/>
    <property type="match status" value="1"/>
</dbReference>
<feature type="signal peptide" evidence="2">
    <location>
        <begin position="1"/>
        <end position="19"/>
    </location>
</feature>
<comment type="caution">
    <text evidence="4">The sequence shown here is derived from an EMBL/GenBank/DDBJ whole genome shotgun (WGS) entry which is preliminary data.</text>
</comment>
<dbReference type="EMBL" id="VYRZ01000002">
    <property type="protein sequence ID" value="KAA9087372.1"/>
    <property type="molecule type" value="Genomic_DNA"/>
</dbReference>